<keyword evidence="5 12" id="KW-0418">Kinase</keyword>
<keyword evidence="4 9" id="KW-0547">Nucleotide-binding</keyword>
<comment type="caution">
    <text evidence="12">The sequence shown here is derived from an EMBL/GenBank/DDBJ whole genome shotgun (WGS) entry which is preliminary data.</text>
</comment>
<evidence type="ECO:0000259" key="11">
    <source>
        <dbReference type="PROSITE" id="PS50011"/>
    </source>
</evidence>
<comment type="catalytic activity">
    <reaction evidence="7">
        <text>L-threonyl-[protein] + ATP = O-phospho-L-threonyl-[protein] + ADP + H(+)</text>
        <dbReference type="Rhea" id="RHEA:46608"/>
        <dbReference type="Rhea" id="RHEA-COMP:11060"/>
        <dbReference type="Rhea" id="RHEA-COMP:11605"/>
        <dbReference type="ChEBI" id="CHEBI:15378"/>
        <dbReference type="ChEBI" id="CHEBI:30013"/>
        <dbReference type="ChEBI" id="CHEBI:30616"/>
        <dbReference type="ChEBI" id="CHEBI:61977"/>
        <dbReference type="ChEBI" id="CHEBI:456216"/>
        <dbReference type="EC" id="2.7.11.1"/>
    </reaction>
</comment>
<dbReference type="Gene3D" id="3.30.200.20">
    <property type="entry name" value="Phosphorylase Kinase, domain 1"/>
    <property type="match status" value="1"/>
</dbReference>
<dbReference type="Pfam" id="PF00069">
    <property type="entry name" value="Pkinase"/>
    <property type="match status" value="1"/>
</dbReference>
<dbReference type="EC" id="2.7.11.1" evidence="1"/>
<evidence type="ECO:0000256" key="4">
    <source>
        <dbReference type="ARBA" id="ARBA00022741"/>
    </source>
</evidence>
<evidence type="ECO:0000256" key="8">
    <source>
        <dbReference type="ARBA" id="ARBA00048679"/>
    </source>
</evidence>
<evidence type="ECO:0000256" key="9">
    <source>
        <dbReference type="PROSITE-ProRule" id="PRU10141"/>
    </source>
</evidence>
<feature type="binding site" evidence="9">
    <location>
        <position position="50"/>
    </location>
    <ligand>
        <name>ATP</name>
        <dbReference type="ChEBI" id="CHEBI:30616"/>
    </ligand>
</feature>
<dbReference type="InterPro" id="IPR000719">
    <property type="entry name" value="Prot_kinase_dom"/>
</dbReference>
<dbReference type="GO" id="GO:0005524">
    <property type="term" value="F:ATP binding"/>
    <property type="evidence" value="ECO:0007669"/>
    <property type="project" value="UniProtKB-UniRule"/>
</dbReference>
<dbReference type="SUPFAM" id="SSF56112">
    <property type="entry name" value="Protein kinase-like (PK-like)"/>
    <property type="match status" value="1"/>
</dbReference>
<evidence type="ECO:0000313" key="12">
    <source>
        <dbReference type="EMBL" id="HFN01501.1"/>
    </source>
</evidence>
<sequence length="665" mass="76234">MTYLSPKPPLSIGTLIHNRYQILQVLGQGGFGRTYLAQDRNRFSETCVLKEFFPADTDPAAMTKARSLFQREAKVLYNLRHPQIPEFREQFEWEHQLFLVQEYIPGQTYAQLLKERLAIGAAFSEAEVRQLMTQVLPVLMYLHDRQIVHRDIAPDNIIQREADRLPVLIDFGAVKELANRISQAGISTPTVIGKPAYAPPEQMQHGDAKPSSDLYALAATAVVLLTGKAPDQLYDAFNCRWKWQSEVTVSPDFAAWLNQMLHFRPEARFYSAIAALKALQSLTSMPVQPIARPVVSSQMPTQAIGQRLPSMPVAQPNQAAMQWQPLFVKTGKLLFRLGRWSLRLVGKTIWLVWQVILSVVPKWVLFLALLTGGFWGYRQLTNQPITFPKLPTFELPKISPPKAKPTNRLPSATNLSQPERSRRDALLNRMSEMGVPAEFFYDYVDTQFRTRHPEFQTKALSDSSKERALREDWYRIGETLLQQLDRLDRPARQQLSRFDAGDQSTRRSQLRQLNLSEGALDVLADTRLRHLFPNYSALPDLHANQLKHAIATHYITQFQSHQGIEKYDRDRLGTQWGDQHRKRLNPGTGNVYLIPLKTGQNLEFTFQGEGRLRMFAYSRDSKPLLKNVGDGTHRIKSREEDGYYELIVVSKEPDTKQYRLGFKVQ</sequence>
<dbReference type="InterPro" id="IPR020635">
    <property type="entry name" value="Tyr_kinase_cat_dom"/>
</dbReference>
<dbReference type="PROSITE" id="PS50011">
    <property type="entry name" value="PROTEIN_KINASE_DOM"/>
    <property type="match status" value="1"/>
</dbReference>
<dbReference type="SMART" id="SM00219">
    <property type="entry name" value="TyrKc"/>
    <property type="match status" value="1"/>
</dbReference>
<reference evidence="12" key="1">
    <citation type="journal article" date="2020" name="mSystems">
        <title>Genome- and Community-Level Interaction Insights into Carbon Utilization and Element Cycling Functions of Hydrothermarchaeota in Hydrothermal Sediment.</title>
        <authorList>
            <person name="Zhou Z."/>
            <person name="Liu Y."/>
            <person name="Xu W."/>
            <person name="Pan J."/>
            <person name="Luo Z.H."/>
            <person name="Li M."/>
        </authorList>
    </citation>
    <scope>NUCLEOTIDE SEQUENCE [LARGE SCALE GENOMIC DNA]</scope>
    <source>
        <strain evidence="12">SpSt-418</strain>
    </source>
</reference>
<keyword evidence="6 9" id="KW-0067">ATP-binding</keyword>
<feature type="compositionally biased region" description="Polar residues" evidence="10">
    <location>
        <begin position="408"/>
        <end position="418"/>
    </location>
</feature>
<keyword evidence="2 12" id="KW-0723">Serine/threonine-protein kinase</keyword>
<dbReference type="AlphaFoldDB" id="A0A7C3PM80"/>
<evidence type="ECO:0000256" key="6">
    <source>
        <dbReference type="ARBA" id="ARBA00022840"/>
    </source>
</evidence>
<dbReference type="InterPro" id="IPR017441">
    <property type="entry name" value="Protein_kinase_ATP_BS"/>
</dbReference>
<feature type="region of interest" description="Disordered" evidence="10">
    <location>
        <begin position="398"/>
        <end position="421"/>
    </location>
</feature>
<evidence type="ECO:0000256" key="3">
    <source>
        <dbReference type="ARBA" id="ARBA00022679"/>
    </source>
</evidence>
<name>A0A7C3PM80_9CYAN</name>
<evidence type="ECO:0000256" key="10">
    <source>
        <dbReference type="SAM" id="MobiDB-lite"/>
    </source>
</evidence>
<organism evidence="12">
    <name type="scientific">Oscillatoriales cyanobacterium SpSt-418</name>
    <dbReference type="NCBI Taxonomy" id="2282169"/>
    <lineage>
        <taxon>Bacteria</taxon>
        <taxon>Bacillati</taxon>
        <taxon>Cyanobacteriota</taxon>
        <taxon>Cyanophyceae</taxon>
        <taxon>Oscillatoriophycideae</taxon>
        <taxon>Oscillatoriales</taxon>
    </lineage>
</organism>
<protein>
    <recommendedName>
        <fullName evidence="1">non-specific serine/threonine protein kinase</fullName>
        <ecNumber evidence="1">2.7.11.1</ecNumber>
    </recommendedName>
</protein>
<keyword evidence="3" id="KW-0808">Transferase</keyword>
<accession>A0A7C3PM80</accession>
<evidence type="ECO:0000256" key="5">
    <source>
        <dbReference type="ARBA" id="ARBA00022777"/>
    </source>
</evidence>
<feature type="domain" description="Protein kinase" evidence="11">
    <location>
        <begin position="20"/>
        <end position="282"/>
    </location>
</feature>
<dbReference type="EMBL" id="DSRU01000415">
    <property type="protein sequence ID" value="HFN01501.1"/>
    <property type="molecule type" value="Genomic_DNA"/>
</dbReference>
<gene>
    <name evidence="12" type="ORF">ENR64_27895</name>
</gene>
<evidence type="ECO:0000256" key="2">
    <source>
        <dbReference type="ARBA" id="ARBA00022527"/>
    </source>
</evidence>
<dbReference type="GO" id="GO:0004713">
    <property type="term" value="F:protein tyrosine kinase activity"/>
    <property type="evidence" value="ECO:0007669"/>
    <property type="project" value="InterPro"/>
</dbReference>
<evidence type="ECO:0000256" key="1">
    <source>
        <dbReference type="ARBA" id="ARBA00012513"/>
    </source>
</evidence>
<dbReference type="PANTHER" id="PTHR24363:SF0">
    <property type="entry name" value="SERINE_THREONINE KINASE LIKE DOMAIN CONTAINING 1"/>
    <property type="match status" value="1"/>
</dbReference>
<dbReference type="Gene3D" id="1.10.510.10">
    <property type="entry name" value="Transferase(Phosphotransferase) domain 1"/>
    <property type="match status" value="1"/>
</dbReference>
<dbReference type="PROSITE" id="PS00107">
    <property type="entry name" value="PROTEIN_KINASE_ATP"/>
    <property type="match status" value="1"/>
</dbReference>
<dbReference type="InterPro" id="IPR011009">
    <property type="entry name" value="Kinase-like_dom_sf"/>
</dbReference>
<dbReference type="PANTHER" id="PTHR24363">
    <property type="entry name" value="SERINE/THREONINE PROTEIN KINASE"/>
    <property type="match status" value="1"/>
</dbReference>
<comment type="catalytic activity">
    <reaction evidence="8">
        <text>L-seryl-[protein] + ATP = O-phospho-L-seryl-[protein] + ADP + H(+)</text>
        <dbReference type="Rhea" id="RHEA:17989"/>
        <dbReference type="Rhea" id="RHEA-COMP:9863"/>
        <dbReference type="Rhea" id="RHEA-COMP:11604"/>
        <dbReference type="ChEBI" id="CHEBI:15378"/>
        <dbReference type="ChEBI" id="CHEBI:29999"/>
        <dbReference type="ChEBI" id="CHEBI:30616"/>
        <dbReference type="ChEBI" id="CHEBI:83421"/>
        <dbReference type="ChEBI" id="CHEBI:456216"/>
        <dbReference type="EC" id="2.7.11.1"/>
    </reaction>
</comment>
<dbReference type="CDD" id="cd14014">
    <property type="entry name" value="STKc_PknB_like"/>
    <property type="match status" value="1"/>
</dbReference>
<proteinExistence type="predicted"/>
<dbReference type="GO" id="GO:0004674">
    <property type="term" value="F:protein serine/threonine kinase activity"/>
    <property type="evidence" value="ECO:0007669"/>
    <property type="project" value="UniProtKB-KW"/>
</dbReference>
<evidence type="ECO:0000256" key="7">
    <source>
        <dbReference type="ARBA" id="ARBA00047899"/>
    </source>
</evidence>